<dbReference type="PROSITE" id="PS50885">
    <property type="entry name" value="HAMP"/>
    <property type="match status" value="1"/>
</dbReference>
<dbReference type="Gene3D" id="1.10.287.950">
    <property type="entry name" value="Methyl-accepting chemotaxis protein"/>
    <property type="match status" value="1"/>
</dbReference>
<accession>A0A934HVW5</accession>
<dbReference type="GO" id="GO:0006935">
    <property type="term" value="P:chemotaxis"/>
    <property type="evidence" value="ECO:0007669"/>
    <property type="project" value="InterPro"/>
</dbReference>
<comment type="caution">
    <text evidence="7">The sequence shown here is derived from an EMBL/GenBank/DDBJ whole genome shotgun (WGS) entry which is preliminary data.</text>
</comment>
<proteinExistence type="inferred from homology"/>
<evidence type="ECO:0000256" key="2">
    <source>
        <dbReference type="ARBA" id="ARBA00029447"/>
    </source>
</evidence>
<dbReference type="PANTHER" id="PTHR32089">
    <property type="entry name" value="METHYL-ACCEPTING CHEMOTAXIS PROTEIN MCPB"/>
    <property type="match status" value="1"/>
</dbReference>
<dbReference type="PRINTS" id="PR00260">
    <property type="entry name" value="CHEMTRNSDUCR"/>
</dbReference>
<dbReference type="Pfam" id="PF12729">
    <property type="entry name" value="4HB_MCP_1"/>
    <property type="match status" value="1"/>
</dbReference>
<dbReference type="GO" id="GO:0007165">
    <property type="term" value="P:signal transduction"/>
    <property type="evidence" value="ECO:0007669"/>
    <property type="project" value="UniProtKB-KW"/>
</dbReference>
<keyword evidence="1 3" id="KW-0807">Transducer</keyword>
<protein>
    <submittedName>
        <fullName evidence="7">Methyl-accepting chemotaxis protein</fullName>
    </submittedName>
</protein>
<keyword evidence="4" id="KW-0472">Membrane</keyword>
<keyword evidence="8" id="KW-1185">Reference proteome</keyword>
<dbReference type="PROSITE" id="PS50111">
    <property type="entry name" value="CHEMOTAXIS_TRANSDUC_2"/>
    <property type="match status" value="1"/>
</dbReference>
<dbReference type="InterPro" id="IPR024478">
    <property type="entry name" value="HlyB_4HB_MCP"/>
</dbReference>
<gene>
    <name evidence="7" type="ORF">I6U51_06380</name>
</gene>
<dbReference type="Proteomes" id="UP000622687">
    <property type="component" value="Unassembled WGS sequence"/>
</dbReference>
<feature type="transmembrane region" description="Helical" evidence="4">
    <location>
        <begin position="192"/>
        <end position="211"/>
    </location>
</feature>
<dbReference type="PANTHER" id="PTHR32089:SF112">
    <property type="entry name" value="LYSOZYME-LIKE PROTEIN-RELATED"/>
    <property type="match status" value="1"/>
</dbReference>
<dbReference type="GO" id="GO:0016020">
    <property type="term" value="C:membrane"/>
    <property type="evidence" value="ECO:0007669"/>
    <property type="project" value="InterPro"/>
</dbReference>
<dbReference type="SMART" id="SM00304">
    <property type="entry name" value="HAMP"/>
    <property type="match status" value="1"/>
</dbReference>
<evidence type="ECO:0000259" key="6">
    <source>
        <dbReference type="PROSITE" id="PS50885"/>
    </source>
</evidence>
<name>A0A934HVW5_9CLOT</name>
<feature type="domain" description="Methyl-accepting transducer" evidence="5">
    <location>
        <begin position="284"/>
        <end position="535"/>
    </location>
</feature>
<dbReference type="Pfam" id="PF00015">
    <property type="entry name" value="MCPsignal"/>
    <property type="match status" value="1"/>
</dbReference>
<feature type="domain" description="HAMP" evidence="6">
    <location>
        <begin position="213"/>
        <end position="265"/>
    </location>
</feature>
<dbReference type="CDD" id="cd19411">
    <property type="entry name" value="MCP2201-like_sensor"/>
    <property type="match status" value="1"/>
</dbReference>
<dbReference type="InterPro" id="IPR004090">
    <property type="entry name" value="Chemotax_Me-accpt_rcpt"/>
</dbReference>
<dbReference type="InterPro" id="IPR003660">
    <property type="entry name" value="HAMP_dom"/>
</dbReference>
<comment type="similarity">
    <text evidence="2">Belongs to the methyl-accepting chemotaxis (MCP) protein family.</text>
</comment>
<dbReference type="Pfam" id="PF00672">
    <property type="entry name" value="HAMP"/>
    <property type="match status" value="1"/>
</dbReference>
<evidence type="ECO:0000313" key="7">
    <source>
        <dbReference type="EMBL" id="MBI6872334.1"/>
    </source>
</evidence>
<dbReference type="SUPFAM" id="SSF58104">
    <property type="entry name" value="Methyl-accepting chemotaxis protein (MCP) signaling domain"/>
    <property type="match status" value="1"/>
</dbReference>
<keyword evidence="4" id="KW-1133">Transmembrane helix</keyword>
<dbReference type="GO" id="GO:0004888">
    <property type="term" value="F:transmembrane signaling receptor activity"/>
    <property type="evidence" value="ECO:0007669"/>
    <property type="project" value="InterPro"/>
</dbReference>
<dbReference type="InterPro" id="IPR047347">
    <property type="entry name" value="YvaQ-like_sensor"/>
</dbReference>
<sequence>MNFEKIKLSNKLLIGFSLMIILVIGVSSLAIYRLSQINQTVVKLISVENKKVALAYGMRGNVNKIAIGVRNIDISNDTKYMEAQKKIIDDNKALYEENKKQLEALLYTEKGKQIFKEIQKNDQIAFSAFDDAVKKGMKAGVTNQELQDILNGLDKPQNDLLTSIQNMLDLQGQLTQVDGELAQKTTNASLKYIIIFLITSIIVGILFTYLIRKSIVNQVKEVMSGASKLAEGNLDFQMNVIAKDEIGQTITALNSATEKLNQHMILIKSESNAILQSSDLASKMFSKVSDEIEQISAATEEISAGMEESSAAVEEVSSMATTVKEEVAITAKKAQEGLNVALNIQEKAVSINNDSIQAKESTEKIYEETKISLEKALQEVTVVNEISEMAKSIDAISKQTNLLALNAAIEAARAGEQGKGFAVVAEEVRKLAEQSSLAVAEIQNKVNTVLDSVGKLSNSSQDVLVFIENNVLKDYDKLISISNEYKNDGDTVKEIIGKFAEVSKNISDSVDQITKSMEDVAISVSEVAKTSGNIASSISEVNNKNESIMVEADSNAKSAIKLEELIQEFNLK</sequence>
<dbReference type="AlphaFoldDB" id="A0A934HVW5"/>
<evidence type="ECO:0000313" key="8">
    <source>
        <dbReference type="Proteomes" id="UP000622687"/>
    </source>
</evidence>
<dbReference type="InterPro" id="IPR004089">
    <property type="entry name" value="MCPsignal_dom"/>
</dbReference>
<dbReference type="CDD" id="cd06225">
    <property type="entry name" value="HAMP"/>
    <property type="match status" value="1"/>
</dbReference>
<organism evidence="7 8">
    <name type="scientific">Clostridium aciditolerans</name>
    <dbReference type="NCBI Taxonomy" id="339861"/>
    <lineage>
        <taxon>Bacteria</taxon>
        <taxon>Bacillati</taxon>
        <taxon>Bacillota</taxon>
        <taxon>Clostridia</taxon>
        <taxon>Eubacteriales</taxon>
        <taxon>Clostridiaceae</taxon>
        <taxon>Clostridium</taxon>
    </lineage>
</organism>
<dbReference type="SMART" id="SM00283">
    <property type="entry name" value="MA"/>
    <property type="match status" value="1"/>
</dbReference>
<keyword evidence="4" id="KW-0812">Transmembrane</keyword>
<dbReference type="EMBL" id="JAEEGB010000006">
    <property type="protein sequence ID" value="MBI6872334.1"/>
    <property type="molecule type" value="Genomic_DNA"/>
</dbReference>
<reference evidence="7" key="1">
    <citation type="submission" date="2020-12" db="EMBL/GenBank/DDBJ databases">
        <title>Clostridium thailandense sp. nov., a novel acetogenic bacterium isolated from peat land soil in Thailand.</title>
        <authorList>
            <person name="Chaikitkaew S."/>
            <person name="Birkeland N.K."/>
        </authorList>
    </citation>
    <scope>NUCLEOTIDE SEQUENCE</scope>
    <source>
        <strain evidence="7">DSM 17425</strain>
    </source>
</reference>
<feature type="transmembrane region" description="Helical" evidence="4">
    <location>
        <begin position="12"/>
        <end position="32"/>
    </location>
</feature>
<evidence type="ECO:0000256" key="3">
    <source>
        <dbReference type="PROSITE-ProRule" id="PRU00284"/>
    </source>
</evidence>
<dbReference type="RefSeq" id="WP_211141841.1">
    <property type="nucleotide sequence ID" value="NZ_JAEEGB010000006.1"/>
</dbReference>
<evidence type="ECO:0000256" key="4">
    <source>
        <dbReference type="SAM" id="Phobius"/>
    </source>
</evidence>
<evidence type="ECO:0000256" key="1">
    <source>
        <dbReference type="ARBA" id="ARBA00023224"/>
    </source>
</evidence>
<evidence type="ECO:0000259" key="5">
    <source>
        <dbReference type="PROSITE" id="PS50111"/>
    </source>
</evidence>